<dbReference type="InterPro" id="IPR015424">
    <property type="entry name" value="PyrdxlP-dep_Trfase"/>
</dbReference>
<dbReference type="GO" id="GO:0006520">
    <property type="term" value="P:amino acid metabolic process"/>
    <property type="evidence" value="ECO:0007669"/>
    <property type="project" value="InterPro"/>
</dbReference>
<dbReference type="CDD" id="cd00609">
    <property type="entry name" value="AAT_like"/>
    <property type="match status" value="1"/>
</dbReference>
<dbReference type="InterPro" id="IPR004839">
    <property type="entry name" value="Aminotransferase_I/II_large"/>
</dbReference>
<dbReference type="PANTHER" id="PTHR46383">
    <property type="entry name" value="ASPARTATE AMINOTRANSFERASE"/>
    <property type="match status" value="1"/>
</dbReference>
<evidence type="ECO:0000256" key="1">
    <source>
        <dbReference type="ARBA" id="ARBA00001933"/>
    </source>
</evidence>
<keyword evidence="5" id="KW-0663">Pyridoxal phosphate</keyword>
<comment type="cofactor">
    <cofactor evidence="1">
        <name>pyridoxal 5'-phosphate</name>
        <dbReference type="ChEBI" id="CHEBI:597326"/>
    </cofactor>
</comment>
<feature type="non-terminal residue" evidence="7">
    <location>
        <position position="192"/>
    </location>
</feature>
<name>A0A382MI77_9ZZZZ</name>
<evidence type="ECO:0000256" key="2">
    <source>
        <dbReference type="ARBA" id="ARBA00007441"/>
    </source>
</evidence>
<dbReference type="InterPro" id="IPR050596">
    <property type="entry name" value="AspAT/PAT-like"/>
</dbReference>
<dbReference type="InterPro" id="IPR015421">
    <property type="entry name" value="PyrdxlP-dep_Trfase_major"/>
</dbReference>
<dbReference type="Gene3D" id="3.90.1150.10">
    <property type="entry name" value="Aspartate Aminotransferase, domain 1"/>
    <property type="match status" value="1"/>
</dbReference>
<evidence type="ECO:0000256" key="5">
    <source>
        <dbReference type="ARBA" id="ARBA00022898"/>
    </source>
</evidence>
<evidence type="ECO:0000313" key="7">
    <source>
        <dbReference type="EMBL" id="SVC48446.1"/>
    </source>
</evidence>
<keyword evidence="3" id="KW-0032">Aminotransferase</keyword>
<evidence type="ECO:0000259" key="6">
    <source>
        <dbReference type="Pfam" id="PF00155"/>
    </source>
</evidence>
<feature type="domain" description="Aminotransferase class I/classII large" evidence="6">
    <location>
        <begin position="39"/>
        <end position="192"/>
    </location>
</feature>
<dbReference type="SUPFAM" id="SSF53383">
    <property type="entry name" value="PLP-dependent transferases"/>
    <property type="match status" value="1"/>
</dbReference>
<accession>A0A382MI77</accession>
<comment type="similarity">
    <text evidence="2">Belongs to the class-I pyridoxal-phosphate-dependent aminotransferase family.</text>
</comment>
<dbReference type="Gene3D" id="3.40.640.10">
    <property type="entry name" value="Type I PLP-dependent aspartate aminotransferase-like (Major domain)"/>
    <property type="match status" value="1"/>
</dbReference>
<sequence>MPHKIHPHLQNLKQSATLAINKYCGELETAGKTIFRFGFGQSPFPVPDSIVSSLEGNAYRKDYLPVEGLYDLRQAVAEFHQKIDKTDFEPEGIMIGPGSKELLFTLQLAMEGSTLIPSPCWVSYGPQGQIVHREINNIQTQYEDNWRLLPDQLESAIHFIESPHMLILNYPGNPDGGTYTPEELSALAAVCR</sequence>
<evidence type="ECO:0000256" key="4">
    <source>
        <dbReference type="ARBA" id="ARBA00022679"/>
    </source>
</evidence>
<dbReference type="AlphaFoldDB" id="A0A382MI77"/>
<dbReference type="GO" id="GO:0008483">
    <property type="term" value="F:transaminase activity"/>
    <property type="evidence" value="ECO:0007669"/>
    <property type="project" value="UniProtKB-KW"/>
</dbReference>
<keyword evidence="4" id="KW-0808">Transferase</keyword>
<dbReference type="InterPro" id="IPR015422">
    <property type="entry name" value="PyrdxlP-dep_Trfase_small"/>
</dbReference>
<proteinExistence type="inferred from homology"/>
<protein>
    <recommendedName>
        <fullName evidence="6">Aminotransferase class I/classII large domain-containing protein</fullName>
    </recommendedName>
</protein>
<dbReference type="PANTHER" id="PTHR46383:SF1">
    <property type="entry name" value="ASPARTATE AMINOTRANSFERASE"/>
    <property type="match status" value="1"/>
</dbReference>
<dbReference type="EMBL" id="UINC01093766">
    <property type="protein sequence ID" value="SVC48446.1"/>
    <property type="molecule type" value="Genomic_DNA"/>
</dbReference>
<dbReference type="Pfam" id="PF00155">
    <property type="entry name" value="Aminotran_1_2"/>
    <property type="match status" value="1"/>
</dbReference>
<organism evidence="7">
    <name type="scientific">marine metagenome</name>
    <dbReference type="NCBI Taxonomy" id="408172"/>
    <lineage>
        <taxon>unclassified sequences</taxon>
        <taxon>metagenomes</taxon>
        <taxon>ecological metagenomes</taxon>
    </lineage>
</organism>
<reference evidence="7" key="1">
    <citation type="submission" date="2018-05" db="EMBL/GenBank/DDBJ databases">
        <authorList>
            <person name="Lanie J.A."/>
            <person name="Ng W.-L."/>
            <person name="Kazmierczak K.M."/>
            <person name="Andrzejewski T.M."/>
            <person name="Davidsen T.M."/>
            <person name="Wayne K.J."/>
            <person name="Tettelin H."/>
            <person name="Glass J.I."/>
            <person name="Rusch D."/>
            <person name="Podicherti R."/>
            <person name="Tsui H.-C.T."/>
            <person name="Winkler M.E."/>
        </authorList>
    </citation>
    <scope>NUCLEOTIDE SEQUENCE</scope>
</reference>
<gene>
    <name evidence="7" type="ORF">METZ01_LOCUS301300</name>
</gene>
<dbReference type="GO" id="GO:0030170">
    <property type="term" value="F:pyridoxal phosphate binding"/>
    <property type="evidence" value="ECO:0007669"/>
    <property type="project" value="InterPro"/>
</dbReference>
<evidence type="ECO:0000256" key="3">
    <source>
        <dbReference type="ARBA" id="ARBA00022576"/>
    </source>
</evidence>